<dbReference type="PROSITE" id="PS51186">
    <property type="entry name" value="GNAT"/>
    <property type="match status" value="1"/>
</dbReference>
<evidence type="ECO:0000259" key="3">
    <source>
        <dbReference type="PROSITE" id="PS51186"/>
    </source>
</evidence>
<comment type="caution">
    <text evidence="4">The sequence shown here is derived from an EMBL/GenBank/DDBJ whole genome shotgun (WGS) entry which is preliminary data.</text>
</comment>
<keyword evidence="2" id="KW-0012">Acyltransferase</keyword>
<dbReference type="CDD" id="cd04301">
    <property type="entry name" value="NAT_SF"/>
    <property type="match status" value="1"/>
</dbReference>
<gene>
    <name evidence="4" type="ORF">IAB77_01940</name>
</gene>
<evidence type="ECO:0000256" key="1">
    <source>
        <dbReference type="ARBA" id="ARBA00022679"/>
    </source>
</evidence>
<reference evidence="4" key="2">
    <citation type="journal article" date="2021" name="PeerJ">
        <title>Extensive microbial diversity within the chicken gut microbiome revealed by metagenomics and culture.</title>
        <authorList>
            <person name="Gilroy R."/>
            <person name="Ravi A."/>
            <person name="Getino M."/>
            <person name="Pursley I."/>
            <person name="Horton D.L."/>
            <person name="Alikhan N.F."/>
            <person name="Baker D."/>
            <person name="Gharbi K."/>
            <person name="Hall N."/>
            <person name="Watson M."/>
            <person name="Adriaenssens E.M."/>
            <person name="Foster-Nyarko E."/>
            <person name="Jarju S."/>
            <person name="Secka A."/>
            <person name="Antonio M."/>
            <person name="Oren A."/>
            <person name="Chaudhuri R.R."/>
            <person name="La Ragione R."/>
            <person name="Hildebrand F."/>
            <person name="Pallen M.J."/>
        </authorList>
    </citation>
    <scope>NUCLEOTIDE SEQUENCE</scope>
    <source>
        <strain evidence="4">ChiBcolR7-354</strain>
    </source>
</reference>
<reference evidence="4" key="1">
    <citation type="submission" date="2020-10" db="EMBL/GenBank/DDBJ databases">
        <authorList>
            <person name="Gilroy R."/>
        </authorList>
    </citation>
    <scope>NUCLEOTIDE SEQUENCE</scope>
    <source>
        <strain evidence="4">ChiBcolR7-354</strain>
    </source>
</reference>
<dbReference type="GO" id="GO:0016747">
    <property type="term" value="F:acyltransferase activity, transferring groups other than amino-acyl groups"/>
    <property type="evidence" value="ECO:0007669"/>
    <property type="project" value="InterPro"/>
</dbReference>
<sequence>MNIRRAAEADVPGISAIYEAIHDREDAGLITTGWQRGVYPTAETALDAIKKGTMYVMEDDSGNILASAKMDHNQGEEYARAQWRHDTPPERVLVMHTLVVAPEHEGHGLGRNFIYFYADRARSLGCESLRMDTNVRNLAARRLYGKLGFEEVGEVACCFNGIPGVKLVCLEKYLG</sequence>
<feature type="domain" description="N-acetyltransferase" evidence="3">
    <location>
        <begin position="1"/>
        <end position="175"/>
    </location>
</feature>
<dbReference type="InterPro" id="IPR050832">
    <property type="entry name" value="Bact_Acetyltransf"/>
</dbReference>
<evidence type="ECO:0000313" key="4">
    <source>
        <dbReference type="EMBL" id="HIQ78004.1"/>
    </source>
</evidence>
<name>A0A9D1CSG6_9FIRM</name>
<dbReference type="Pfam" id="PF00583">
    <property type="entry name" value="Acetyltransf_1"/>
    <property type="match status" value="1"/>
</dbReference>
<dbReference type="Proteomes" id="UP000824262">
    <property type="component" value="Unassembled WGS sequence"/>
</dbReference>
<dbReference type="AlphaFoldDB" id="A0A9D1CSG6"/>
<evidence type="ECO:0000256" key="2">
    <source>
        <dbReference type="ARBA" id="ARBA00023315"/>
    </source>
</evidence>
<evidence type="ECO:0000313" key="5">
    <source>
        <dbReference type="Proteomes" id="UP000824262"/>
    </source>
</evidence>
<dbReference type="SUPFAM" id="SSF55729">
    <property type="entry name" value="Acyl-CoA N-acyltransferases (Nat)"/>
    <property type="match status" value="1"/>
</dbReference>
<dbReference type="PANTHER" id="PTHR43877:SF2">
    <property type="entry name" value="AMINOALKYLPHOSPHONATE N-ACETYLTRANSFERASE-RELATED"/>
    <property type="match status" value="1"/>
</dbReference>
<keyword evidence="1" id="KW-0808">Transferase</keyword>
<dbReference type="EMBL" id="DVGA01000025">
    <property type="protein sequence ID" value="HIQ78004.1"/>
    <property type="molecule type" value="Genomic_DNA"/>
</dbReference>
<dbReference type="PANTHER" id="PTHR43877">
    <property type="entry name" value="AMINOALKYLPHOSPHONATE N-ACETYLTRANSFERASE-RELATED-RELATED"/>
    <property type="match status" value="1"/>
</dbReference>
<proteinExistence type="predicted"/>
<organism evidence="4 5">
    <name type="scientific">Candidatus Scatomorpha intestinavium</name>
    <dbReference type="NCBI Taxonomy" id="2840922"/>
    <lineage>
        <taxon>Bacteria</taxon>
        <taxon>Bacillati</taxon>
        <taxon>Bacillota</taxon>
        <taxon>Clostridia</taxon>
        <taxon>Eubacteriales</taxon>
        <taxon>Candidatus Scatomorpha</taxon>
    </lineage>
</organism>
<dbReference type="InterPro" id="IPR016181">
    <property type="entry name" value="Acyl_CoA_acyltransferase"/>
</dbReference>
<protein>
    <submittedName>
        <fullName evidence="4">GNAT family N-acetyltransferase</fullName>
    </submittedName>
</protein>
<accession>A0A9D1CSG6</accession>
<dbReference type="Gene3D" id="3.40.630.30">
    <property type="match status" value="1"/>
</dbReference>
<dbReference type="InterPro" id="IPR000182">
    <property type="entry name" value="GNAT_dom"/>
</dbReference>